<dbReference type="AlphaFoldDB" id="A0AAD9M1F0"/>
<accession>A0AAD9M1F0</accession>
<evidence type="ECO:0000313" key="1">
    <source>
        <dbReference type="EMBL" id="KAK2025513.1"/>
    </source>
</evidence>
<organism evidence="1 2">
    <name type="scientific">Colletotrichum zoysiae</name>
    <dbReference type="NCBI Taxonomy" id="1216348"/>
    <lineage>
        <taxon>Eukaryota</taxon>
        <taxon>Fungi</taxon>
        <taxon>Dikarya</taxon>
        <taxon>Ascomycota</taxon>
        <taxon>Pezizomycotina</taxon>
        <taxon>Sordariomycetes</taxon>
        <taxon>Hypocreomycetidae</taxon>
        <taxon>Glomerellales</taxon>
        <taxon>Glomerellaceae</taxon>
        <taxon>Colletotrichum</taxon>
        <taxon>Colletotrichum graminicola species complex</taxon>
    </lineage>
</organism>
<proteinExistence type="predicted"/>
<evidence type="ECO:0000313" key="2">
    <source>
        <dbReference type="Proteomes" id="UP001232148"/>
    </source>
</evidence>
<gene>
    <name evidence="1" type="ORF">LX32DRAFT_596517</name>
</gene>
<reference evidence="1" key="1">
    <citation type="submission" date="2021-06" db="EMBL/GenBank/DDBJ databases">
        <title>Comparative genomics, transcriptomics and evolutionary studies reveal genomic signatures of adaptation to plant cell wall in hemibiotrophic fungi.</title>
        <authorList>
            <consortium name="DOE Joint Genome Institute"/>
            <person name="Baroncelli R."/>
            <person name="Diaz J.F."/>
            <person name="Benocci T."/>
            <person name="Peng M."/>
            <person name="Battaglia E."/>
            <person name="Haridas S."/>
            <person name="Andreopoulos W."/>
            <person name="Labutti K."/>
            <person name="Pangilinan J."/>
            <person name="Floch G.L."/>
            <person name="Makela M.R."/>
            <person name="Henrissat B."/>
            <person name="Grigoriev I.V."/>
            <person name="Crouch J.A."/>
            <person name="De Vries R.P."/>
            <person name="Sukno S.A."/>
            <person name="Thon M.R."/>
        </authorList>
    </citation>
    <scope>NUCLEOTIDE SEQUENCE</scope>
    <source>
        <strain evidence="1">MAFF235873</strain>
    </source>
</reference>
<name>A0AAD9M1F0_9PEZI</name>
<dbReference type="EMBL" id="MU842935">
    <property type="protein sequence ID" value="KAK2025513.1"/>
    <property type="molecule type" value="Genomic_DNA"/>
</dbReference>
<sequence length="317" mass="34809">MQATRLRLPQRAAPLARRYIGTRGSQPAQAASERPRTVNRVPFPDFVPGPVLLKRIGRCIAFGCDPRQTADAAALVRAVVDDWAGIEMALARCGTSGTLVAHRRTLLPAKDASPGGDESGLLPWKALYMREQLSRLAFEAMTGFLDHAAATAAPEFKWLWRALRTKDTRRSPGVLAITAVNLNFAPVRPPPPIYITTLGLGSHSAYVRLESCSLPDDSDDPRSPGSLVFRVFIRSSIRMTVMANATIHASLYCDVLRRRIIPTTIAPELRRVALLERSAHVEAGRQRRALMAAIEKLERETWNRDDAVEDLGSASSA</sequence>
<comment type="caution">
    <text evidence="1">The sequence shown here is derived from an EMBL/GenBank/DDBJ whole genome shotgun (WGS) entry which is preliminary data.</text>
</comment>
<dbReference type="Proteomes" id="UP001232148">
    <property type="component" value="Unassembled WGS sequence"/>
</dbReference>
<keyword evidence="2" id="KW-1185">Reference proteome</keyword>
<protein>
    <submittedName>
        <fullName evidence="1">Uncharacterized protein</fullName>
    </submittedName>
</protein>